<evidence type="ECO:0000313" key="1">
    <source>
        <dbReference type="EMBL" id="BBO83339.1"/>
    </source>
</evidence>
<evidence type="ECO:0008006" key="3">
    <source>
        <dbReference type="Google" id="ProtNLM"/>
    </source>
</evidence>
<dbReference type="KEGG" id="dov:DSCO28_39050"/>
<dbReference type="AlphaFoldDB" id="A0A5K7ZT10"/>
<dbReference type="InterPro" id="IPR036754">
    <property type="entry name" value="YbaK/aa-tRNA-synt-asso_dom_sf"/>
</dbReference>
<accession>A0A5K7ZT10</accession>
<dbReference type="EMBL" id="AP021876">
    <property type="protein sequence ID" value="BBO83339.1"/>
    <property type="molecule type" value="Genomic_DNA"/>
</dbReference>
<protein>
    <recommendedName>
        <fullName evidence="3">YbaK/aminoacyl-tRNA synthetase-associated domain-containing protein</fullName>
    </recommendedName>
</protein>
<proteinExistence type="predicted"/>
<dbReference type="GO" id="GO:0002161">
    <property type="term" value="F:aminoacyl-tRNA deacylase activity"/>
    <property type="evidence" value="ECO:0007669"/>
    <property type="project" value="InterPro"/>
</dbReference>
<dbReference type="Proteomes" id="UP000425960">
    <property type="component" value="Chromosome"/>
</dbReference>
<gene>
    <name evidence="1" type="ORF">DSCO28_39050</name>
</gene>
<organism evidence="1 2">
    <name type="scientific">Desulfosarcina ovata subsp. sediminis</name>
    <dbReference type="NCBI Taxonomy" id="885957"/>
    <lineage>
        <taxon>Bacteria</taxon>
        <taxon>Pseudomonadati</taxon>
        <taxon>Thermodesulfobacteriota</taxon>
        <taxon>Desulfobacteria</taxon>
        <taxon>Desulfobacterales</taxon>
        <taxon>Desulfosarcinaceae</taxon>
        <taxon>Desulfosarcina</taxon>
    </lineage>
</organism>
<dbReference type="SUPFAM" id="SSF55826">
    <property type="entry name" value="YbaK/ProRS associated domain"/>
    <property type="match status" value="1"/>
</dbReference>
<reference evidence="1 2" key="1">
    <citation type="submission" date="2019-11" db="EMBL/GenBank/DDBJ databases">
        <title>Comparative genomics of hydrocarbon-degrading Desulfosarcina strains.</title>
        <authorList>
            <person name="Watanabe M."/>
            <person name="Kojima H."/>
            <person name="Fukui M."/>
        </authorList>
    </citation>
    <scope>NUCLEOTIDE SEQUENCE [LARGE SCALE GENOMIC DNA]</scope>
    <source>
        <strain evidence="1 2">28bB2T</strain>
    </source>
</reference>
<dbReference type="Gene3D" id="3.90.960.10">
    <property type="entry name" value="YbaK/aminoacyl-tRNA synthetase-associated domain"/>
    <property type="match status" value="1"/>
</dbReference>
<evidence type="ECO:0000313" key="2">
    <source>
        <dbReference type="Proteomes" id="UP000425960"/>
    </source>
</evidence>
<name>A0A5K7ZT10_9BACT</name>
<sequence>MTPAIKIAKKAKIDFTIHEYTHGTAKKFASIFVSAGKRGLEIELAPDDLIKLTKGKYSSIST</sequence>